<evidence type="ECO:0000313" key="1">
    <source>
        <dbReference type="EMBL" id="KYM82768.1"/>
    </source>
</evidence>
<evidence type="ECO:0000313" key="2">
    <source>
        <dbReference type="Proteomes" id="UP000078540"/>
    </source>
</evidence>
<dbReference type="Proteomes" id="UP000078540">
    <property type="component" value="Unassembled WGS sequence"/>
</dbReference>
<accession>A0A151I3S3</accession>
<protein>
    <submittedName>
        <fullName evidence="1">Uncharacterized protein</fullName>
    </submittedName>
</protein>
<organism evidence="1 2">
    <name type="scientific">Atta colombica</name>
    <dbReference type="NCBI Taxonomy" id="520822"/>
    <lineage>
        <taxon>Eukaryota</taxon>
        <taxon>Metazoa</taxon>
        <taxon>Ecdysozoa</taxon>
        <taxon>Arthropoda</taxon>
        <taxon>Hexapoda</taxon>
        <taxon>Insecta</taxon>
        <taxon>Pterygota</taxon>
        <taxon>Neoptera</taxon>
        <taxon>Endopterygota</taxon>
        <taxon>Hymenoptera</taxon>
        <taxon>Apocrita</taxon>
        <taxon>Aculeata</taxon>
        <taxon>Formicoidea</taxon>
        <taxon>Formicidae</taxon>
        <taxon>Myrmicinae</taxon>
        <taxon>Atta</taxon>
    </lineage>
</organism>
<dbReference type="AlphaFoldDB" id="A0A151I3S3"/>
<sequence>MESIQLYLIILKTHETVNEIALIPVKLLNTEEVQVVVLGARLHAAFRIISQIDTSAFGFGSHRSTATRHRVGRHRPNG</sequence>
<reference evidence="1 2" key="1">
    <citation type="submission" date="2015-09" db="EMBL/GenBank/DDBJ databases">
        <title>Atta colombica WGS genome.</title>
        <authorList>
            <person name="Nygaard S."/>
            <person name="Hu H."/>
            <person name="Boomsma J."/>
            <person name="Zhang G."/>
        </authorList>
    </citation>
    <scope>NUCLEOTIDE SEQUENCE [LARGE SCALE GENOMIC DNA]</scope>
    <source>
        <strain evidence="1">Treedump-2</strain>
        <tissue evidence="1">Whole body</tissue>
    </source>
</reference>
<proteinExistence type="predicted"/>
<gene>
    <name evidence="1" type="ORF">ALC53_06773</name>
</gene>
<keyword evidence="2" id="KW-1185">Reference proteome</keyword>
<name>A0A151I3S3_9HYME</name>
<dbReference type="EMBL" id="KQ976508">
    <property type="protein sequence ID" value="KYM82768.1"/>
    <property type="molecule type" value="Genomic_DNA"/>
</dbReference>